<dbReference type="eggNOG" id="ENOG5033IRG">
    <property type="taxonomic scope" value="Bacteria"/>
</dbReference>
<feature type="chain" id="PRO_5003305833" description="Periplasmic heavy metal sensor" evidence="1">
    <location>
        <begin position="25"/>
        <end position="161"/>
    </location>
</feature>
<evidence type="ECO:0008006" key="4">
    <source>
        <dbReference type="Google" id="ProtNLM"/>
    </source>
</evidence>
<evidence type="ECO:0000313" key="2">
    <source>
        <dbReference type="EMBL" id="EGF57575.1"/>
    </source>
</evidence>
<dbReference type="AlphaFoldDB" id="F3PSC1"/>
<keyword evidence="3" id="KW-1185">Reference proteome</keyword>
<protein>
    <recommendedName>
        <fullName evidence="4">Periplasmic heavy metal sensor</fullName>
    </recommendedName>
</protein>
<evidence type="ECO:0000313" key="3">
    <source>
        <dbReference type="Proteomes" id="UP000003416"/>
    </source>
</evidence>
<organism evidence="2 3">
    <name type="scientific">Bacteroides fluxus YIT 12057</name>
    <dbReference type="NCBI Taxonomy" id="763034"/>
    <lineage>
        <taxon>Bacteria</taxon>
        <taxon>Pseudomonadati</taxon>
        <taxon>Bacteroidota</taxon>
        <taxon>Bacteroidia</taxon>
        <taxon>Bacteroidales</taxon>
        <taxon>Bacteroidaceae</taxon>
        <taxon>Bacteroides</taxon>
    </lineage>
</organism>
<sequence length="161" mass="19025">MKRTMKKLIILFVMMCGMMPLLWAADGCNQRLTQDEFRAKQKAYITEKAGLTKEEAAKFFPLYFELQDRKKQLNDEAWSLIRKGKNENTTEAQYGEIMEGVYDARIASDRLDKTYFDKFKKILSCKKIYLVQRAEMRFHRELLKGMNKKGNVPPKKPQRNK</sequence>
<dbReference type="Proteomes" id="UP000003416">
    <property type="component" value="Unassembled WGS sequence"/>
</dbReference>
<reference evidence="2 3" key="1">
    <citation type="submission" date="2011-02" db="EMBL/GenBank/DDBJ databases">
        <authorList>
            <person name="Weinstock G."/>
            <person name="Sodergren E."/>
            <person name="Clifton S."/>
            <person name="Fulton L."/>
            <person name="Fulton B."/>
            <person name="Courtney L."/>
            <person name="Fronick C."/>
            <person name="Harrison M."/>
            <person name="Strong C."/>
            <person name="Farmer C."/>
            <person name="Delahaunty K."/>
            <person name="Markovic C."/>
            <person name="Hall O."/>
            <person name="Minx P."/>
            <person name="Tomlinson C."/>
            <person name="Mitreva M."/>
            <person name="Hou S."/>
            <person name="Chen J."/>
            <person name="Wollam A."/>
            <person name="Pepin K.H."/>
            <person name="Johnson M."/>
            <person name="Bhonagiri V."/>
            <person name="Zhang X."/>
            <person name="Suruliraj S."/>
            <person name="Warren W."/>
            <person name="Chinwalla A."/>
            <person name="Mardis E.R."/>
            <person name="Wilson R.K."/>
        </authorList>
    </citation>
    <scope>NUCLEOTIDE SEQUENCE [LARGE SCALE GENOMIC DNA]</scope>
    <source>
        <strain evidence="2 3">YIT 12057</strain>
    </source>
</reference>
<name>F3PSC1_9BACE</name>
<keyword evidence="1" id="KW-0732">Signal</keyword>
<dbReference type="STRING" id="763034.HMPREF9446_01655"/>
<evidence type="ECO:0000256" key="1">
    <source>
        <dbReference type="SAM" id="SignalP"/>
    </source>
</evidence>
<comment type="caution">
    <text evidence="2">The sequence shown here is derived from an EMBL/GenBank/DDBJ whole genome shotgun (WGS) entry which is preliminary data.</text>
</comment>
<gene>
    <name evidence="2" type="ORF">HMPREF9446_01655</name>
</gene>
<proteinExistence type="predicted"/>
<dbReference type="HOGENOM" id="CLU_112450_2_0_10"/>
<dbReference type="EMBL" id="AFBN01000028">
    <property type="protein sequence ID" value="EGF57575.1"/>
    <property type="molecule type" value="Genomic_DNA"/>
</dbReference>
<accession>F3PSC1</accession>
<feature type="signal peptide" evidence="1">
    <location>
        <begin position="1"/>
        <end position="24"/>
    </location>
</feature>